<keyword evidence="3" id="KW-1185">Reference proteome</keyword>
<proteinExistence type="predicted"/>
<dbReference type="AlphaFoldDB" id="A0A1M5XJ54"/>
<evidence type="ECO:0000313" key="3">
    <source>
        <dbReference type="Proteomes" id="UP000184079"/>
    </source>
</evidence>
<keyword evidence="1" id="KW-1133">Transmembrane helix</keyword>
<gene>
    <name evidence="2" type="ORF">SAMN05421807_12714</name>
</gene>
<sequence>MKEGSIQTILGNGTFIICAFLTVKLSGRTLLESFIVSLMAWGIFKLVTSKKMKL</sequence>
<dbReference type="EMBL" id="FQXD01000027">
    <property type="protein sequence ID" value="SHH99303.1"/>
    <property type="molecule type" value="Genomic_DNA"/>
</dbReference>
<keyword evidence="1" id="KW-0812">Transmembrane</keyword>
<accession>A0A1M5XJ54</accession>
<evidence type="ECO:0000313" key="2">
    <source>
        <dbReference type="EMBL" id="SHH99303.1"/>
    </source>
</evidence>
<organism evidence="2 3">
    <name type="scientific">Virgibacillus chiguensis</name>
    <dbReference type="NCBI Taxonomy" id="411959"/>
    <lineage>
        <taxon>Bacteria</taxon>
        <taxon>Bacillati</taxon>
        <taxon>Bacillota</taxon>
        <taxon>Bacilli</taxon>
        <taxon>Bacillales</taxon>
        <taxon>Bacillaceae</taxon>
        <taxon>Virgibacillus</taxon>
    </lineage>
</organism>
<dbReference type="Proteomes" id="UP000184079">
    <property type="component" value="Unassembled WGS sequence"/>
</dbReference>
<feature type="transmembrane region" description="Helical" evidence="1">
    <location>
        <begin position="6"/>
        <end position="23"/>
    </location>
</feature>
<evidence type="ECO:0000256" key="1">
    <source>
        <dbReference type="SAM" id="Phobius"/>
    </source>
</evidence>
<protein>
    <submittedName>
        <fullName evidence="2">Uncharacterized protein</fullName>
    </submittedName>
</protein>
<name>A0A1M5XJ54_9BACI</name>
<reference evidence="3" key="1">
    <citation type="submission" date="2016-11" db="EMBL/GenBank/DDBJ databases">
        <authorList>
            <person name="Varghese N."/>
            <person name="Submissions S."/>
        </authorList>
    </citation>
    <scope>NUCLEOTIDE SEQUENCE [LARGE SCALE GENOMIC DNA]</scope>
    <source>
        <strain evidence="3">CGMCC 1.6496</strain>
    </source>
</reference>
<keyword evidence="1" id="KW-0472">Membrane</keyword>